<evidence type="ECO:0000256" key="6">
    <source>
        <dbReference type="SAM" id="SignalP"/>
    </source>
</evidence>
<dbReference type="SUPFAM" id="SSF103088">
    <property type="entry name" value="OmpA-like"/>
    <property type="match status" value="1"/>
</dbReference>
<evidence type="ECO:0000259" key="7">
    <source>
        <dbReference type="PROSITE" id="PS51123"/>
    </source>
</evidence>
<accession>A0A556AKJ2</accession>
<dbReference type="Proteomes" id="UP000318405">
    <property type="component" value="Unassembled WGS sequence"/>
</dbReference>
<comment type="subcellular location">
    <subcellularLocation>
        <location evidence="1">Cell outer membrane</location>
    </subcellularLocation>
</comment>
<dbReference type="NCBIfam" id="NF045787">
    <property type="entry name" value="OmpABordt"/>
    <property type="match status" value="1"/>
</dbReference>
<feature type="region of interest" description="Disordered" evidence="5">
    <location>
        <begin position="183"/>
        <end position="216"/>
    </location>
</feature>
<dbReference type="Gene3D" id="3.30.1330.60">
    <property type="entry name" value="OmpA-like domain"/>
    <property type="match status" value="1"/>
</dbReference>
<dbReference type="PROSITE" id="PS01068">
    <property type="entry name" value="OMPA_1"/>
    <property type="match status" value="1"/>
</dbReference>
<feature type="signal peptide" evidence="6">
    <location>
        <begin position="1"/>
        <end position="24"/>
    </location>
</feature>
<evidence type="ECO:0000256" key="1">
    <source>
        <dbReference type="ARBA" id="ARBA00004442"/>
    </source>
</evidence>
<dbReference type="AlphaFoldDB" id="A0A556AKJ2"/>
<feature type="domain" description="OmpA-like" evidence="7">
    <location>
        <begin position="98"/>
        <end position="214"/>
    </location>
</feature>
<name>A0A556AKJ2_9BURK</name>
<proteinExistence type="predicted"/>
<comment type="caution">
    <text evidence="8">The sequence shown here is derived from an EMBL/GenBank/DDBJ whole genome shotgun (WGS) entry which is preliminary data.</text>
</comment>
<evidence type="ECO:0000256" key="2">
    <source>
        <dbReference type="ARBA" id="ARBA00023136"/>
    </source>
</evidence>
<dbReference type="PANTHER" id="PTHR30329">
    <property type="entry name" value="STATOR ELEMENT OF FLAGELLAR MOTOR COMPLEX"/>
    <property type="match status" value="1"/>
</dbReference>
<dbReference type="PANTHER" id="PTHR30329:SF21">
    <property type="entry name" value="LIPOPROTEIN YIAD-RELATED"/>
    <property type="match status" value="1"/>
</dbReference>
<dbReference type="InterPro" id="IPR036737">
    <property type="entry name" value="OmpA-like_sf"/>
</dbReference>
<dbReference type="PROSITE" id="PS51123">
    <property type="entry name" value="OMPA_2"/>
    <property type="match status" value="1"/>
</dbReference>
<dbReference type="InterPro" id="IPR006665">
    <property type="entry name" value="OmpA-like"/>
</dbReference>
<keyword evidence="2 4" id="KW-0472">Membrane</keyword>
<protein>
    <submittedName>
        <fullName evidence="8">OmpA family protein</fullName>
    </submittedName>
</protein>
<evidence type="ECO:0000313" key="8">
    <source>
        <dbReference type="EMBL" id="TSH93408.1"/>
    </source>
</evidence>
<dbReference type="OrthoDB" id="1149075at2"/>
<evidence type="ECO:0000256" key="4">
    <source>
        <dbReference type="PROSITE-ProRule" id="PRU00473"/>
    </source>
</evidence>
<dbReference type="InterPro" id="IPR006664">
    <property type="entry name" value="OMP_bac"/>
</dbReference>
<reference evidence="8 9" key="1">
    <citation type="submission" date="2019-07" db="EMBL/GenBank/DDBJ databases">
        <title>Qingshengfaniella alkalisoli gen. nov., sp. nov., isolated from saline soil.</title>
        <authorList>
            <person name="Xu L."/>
            <person name="Huang X.-X."/>
            <person name="Sun J.-Q."/>
        </authorList>
    </citation>
    <scope>NUCLEOTIDE SEQUENCE [LARGE SCALE GENOMIC DNA]</scope>
    <source>
        <strain evidence="8 9">DSM 27279</strain>
    </source>
</reference>
<keyword evidence="9" id="KW-1185">Reference proteome</keyword>
<evidence type="ECO:0000256" key="3">
    <source>
        <dbReference type="ARBA" id="ARBA00023237"/>
    </source>
</evidence>
<dbReference type="GO" id="GO:0009279">
    <property type="term" value="C:cell outer membrane"/>
    <property type="evidence" value="ECO:0007669"/>
    <property type="project" value="UniProtKB-SubCell"/>
</dbReference>
<evidence type="ECO:0000313" key="9">
    <source>
        <dbReference type="Proteomes" id="UP000318405"/>
    </source>
</evidence>
<gene>
    <name evidence="8" type="ORF">FOZ76_14200</name>
</gene>
<dbReference type="InterPro" id="IPR006690">
    <property type="entry name" value="OMPA-like_CS"/>
</dbReference>
<keyword evidence="3" id="KW-0998">Cell outer membrane</keyword>
<dbReference type="EMBL" id="VLTJ01000028">
    <property type="protein sequence ID" value="TSH93408.1"/>
    <property type="molecule type" value="Genomic_DNA"/>
</dbReference>
<dbReference type="Pfam" id="PF00691">
    <property type="entry name" value="OmpA"/>
    <property type="match status" value="1"/>
</dbReference>
<dbReference type="PRINTS" id="PR01021">
    <property type="entry name" value="OMPADOMAIN"/>
</dbReference>
<dbReference type="PRINTS" id="PR01023">
    <property type="entry name" value="NAFLGMOTY"/>
</dbReference>
<feature type="compositionally biased region" description="Basic and acidic residues" evidence="5">
    <location>
        <begin position="197"/>
        <end position="208"/>
    </location>
</feature>
<feature type="chain" id="PRO_5021964696" evidence="6">
    <location>
        <begin position="25"/>
        <end position="216"/>
    </location>
</feature>
<dbReference type="InterPro" id="IPR050330">
    <property type="entry name" value="Bact_OuterMem_StrucFunc"/>
</dbReference>
<dbReference type="RefSeq" id="WP_143948926.1">
    <property type="nucleotide sequence ID" value="NZ_BAABMB010000006.1"/>
</dbReference>
<organism evidence="8 9">
    <name type="scientific">Verticiella sediminum</name>
    <dbReference type="NCBI Taxonomy" id="1247510"/>
    <lineage>
        <taxon>Bacteria</taxon>
        <taxon>Pseudomonadati</taxon>
        <taxon>Pseudomonadota</taxon>
        <taxon>Betaproteobacteria</taxon>
        <taxon>Burkholderiales</taxon>
        <taxon>Alcaligenaceae</taxon>
        <taxon>Verticiella</taxon>
    </lineage>
</organism>
<keyword evidence="6" id="KW-0732">Signal</keyword>
<sequence length="216" mass="23299">MNKPSKIALALAFAATTVSGVAMAQQVRAVADPAVIAQNIGTGENNWVNVSGLPWMNGTNEHCWRNAFWTPATGLMGCDGTIIAQAAPPAPPPAVAPVAEKVVYDADTFFDFDKTDIKPDGRQMLDELVRQVNNLELEVIIAVGHTDSIGTDAYNQGLSERRANAVKQYLVGRGIDPNRIYTEGKGESQPVASNATREGRAQNRRVELEVVGTRRK</sequence>
<evidence type="ECO:0000256" key="5">
    <source>
        <dbReference type="SAM" id="MobiDB-lite"/>
    </source>
</evidence>
<dbReference type="CDD" id="cd07185">
    <property type="entry name" value="OmpA_C-like"/>
    <property type="match status" value="1"/>
</dbReference>